<reference evidence="2" key="1">
    <citation type="submission" date="2020-01" db="EMBL/GenBank/DDBJ databases">
        <authorList>
            <consortium name="DOE Joint Genome Institute"/>
            <person name="Haridas S."/>
            <person name="Albert R."/>
            <person name="Binder M."/>
            <person name="Bloem J."/>
            <person name="Labutti K."/>
            <person name="Salamov A."/>
            <person name="Andreopoulos B."/>
            <person name="Baker S.E."/>
            <person name="Barry K."/>
            <person name="Bills G."/>
            <person name="Bluhm B.H."/>
            <person name="Cannon C."/>
            <person name="Castanera R."/>
            <person name="Culley D.E."/>
            <person name="Daum C."/>
            <person name="Ezra D."/>
            <person name="Gonzalez J.B."/>
            <person name="Henrissat B."/>
            <person name="Kuo A."/>
            <person name="Liang C."/>
            <person name="Lipzen A."/>
            <person name="Lutzoni F."/>
            <person name="Magnuson J."/>
            <person name="Mondo S."/>
            <person name="Nolan M."/>
            <person name="Ohm R."/>
            <person name="Pangilinan J."/>
            <person name="Park H.-J."/>
            <person name="Ramirez L."/>
            <person name="Alfaro M."/>
            <person name="Sun H."/>
            <person name="Tritt A."/>
            <person name="Yoshinaga Y."/>
            <person name="Zwiers L.-H."/>
            <person name="Turgeon B.G."/>
            <person name="Goodwin S.B."/>
            <person name="Spatafora J.W."/>
            <person name="Crous P.W."/>
            <person name="Grigoriev I.V."/>
        </authorList>
    </citation>
    <scope>NUCLEOTIDE SEQUENCE</scope>
    <source>
        <strain evidence="2">IPT5</strain>
    </source>
</reference>
<evidence type="ECO:0000313" key="3">
    <source>
        <dbReference type="Proteomes" id="UP000799423"/>
    </source>
</evidence>
<feature type="region of interest" description="Disordered" evidence="1">
    <location>
        <begin position="550"/>
        <end position="723"/>
    </location>
</feature>
<feature type="compositionally biased region" description="Basic and acidic residues" evidence="1">
    <location>
        <begin position="1"/>
        <end position="10"/>
    </location>
</feature>
<proteinExistence type="predicted"/>
<feature type="compositionally biased region" description="Basic and acidic residues" evidence="1">
    <location>
        <begin position="603"/>
        <end position="612"/>
    </location>
</feature>
<gene>
    <name evidence="2" type="ORF">T440DRAFT_450582</name>
</gene>
<dbReference type="OrthoDB" id="10513627at2759"/>
<accession>A0A6A7B5H8</accession>
<feature type="region of interest" description="Disordered" evidence="1">
    <location>
        <begin position="239"/>
        <end position="271"/>
    </location>
</feature>
<name>A0A6A7B5H8_9PLEO</name>
<feature type="compositionally biased region" description="Basic and acidic residues" evidence="1">
    <location>
        <begin position="708"/>
        <end position="722"/>
    </location>
</feature>
<evidence type="ECO:0000313" key="2">
    <source>
        <dbReference type="EMBL" id="KAF2850583.1"/>
    </source>
</evidence>
<dbReference type="AlphaFoldDB" id="A0A6A7B5H8"/>
<feature type="region of interest" description="Disordered" evidence="1">
    <location>
        <begin position="1"/>
        <end position="94"/>
    </location>
</feature>
<keyword evidence="3" id="KW-1185">Reference proteome</keyword>
<feature type="compositionally biased region" description="Low complexity" evidence="1">
    <location>
        <begin position="145"/>
        <end position="158"/>
    </location>
</feature>
<feature type="compositionally biased region" description="Basic and acidic residues" evidence="1">
    <location>
        <begin position="43"/>
        <end position="57"/>
    </location>
</feature>
<feature type="compositionally biased region" description="Acidic residues" evidence="1">
    <location>
        <begin position="29"/>
        <end position="42"/>
    </location>
</feature>
<feature type="region of interest" description="Disordered" evidence="1">
    <location>
        <begin position="414"/>
        <end position="440"/>
    </location>
</feature>
<feature type="compositionally biased region" description="Basic residues" evidence="1">
    <location>
        <begin position="652"/>
        <end position="663"/>
    </location>
</feature>
<organism evidence="2 3">
    <name type="scientific">Plenodomus tracheiphilus IPT5</name>
    <dbReference type="NCBI Taxonomy" id="1408161"/>
    <lineage>
        <taxon>Eukaryota</taxon>
        <taxon>Fungi</taxon>
        <taxon>Dikarya</taxon>
        <taxon>Ascomycota</taxon>
        <taxon>Pezizomycotina</taxon>
        <taxon>Dothideomycetes</taxon>
        <taxon>Pleosporomycetidae</taxon>
        <taxon>Pleosporales</taxon>
        <taxon>Pleosporineae</taxon>
        <taxon>Leptosphaeriaceae</taxon>
        <taxon>Plenodomus</taxon>
    </lineage>
</organism>
<feature type="compositionally biased region" description="Basic and acidic residues" evidence="1">
    <location>
        <begin position="68"/>
        <end position="90"/>
    </location>
</feature>
<evidence type="ECO:0000256" key="1">
    <source>
        <dbReference type="SAM" id="MobiDB-lite"/>
    </source>
</evidence>
<feature type="compositionally biased region" description="Acidic residues" evidence="1">
    <location>
        <begin position="550"/>
        <end position="561"/>
    </location>
</feature>
<feature type="region of interest" description="Disordered" evidence="1">
    <location>
        <begin position="128"/>
        <end position="159"/>
    </location>
</feature>
<dbReference type="EMBL" id="MU006306">
    <property type="protein sequence ID" value="KAF2850583.1"/>
    <property type="molecule type" value="Genomic_DNA"/>
</dbReference>
<feature type="compositionally biased region" description="Acidic residues" evidence="1">
    <location>
        <begin position="620"/>
        <end position="634"/>
    </location>
</feature>
<protein>
    <submittedName>
        <fullName evidence="2">Uncharacterized protein</fullName>
    </submittedName>
</protein>
<dbReference type="Proteomes" id="UP000799423">
    <property type="component" value="Unassembled WGS sequence"/>
</dbReference>
<sequence length="768" mass="87032">MSHAERKGYVLERPPSAPDEEDFKMISDIDNEEMDANDPDGEDERREDNGFGNEHARSSTQNGRRCSHAKDRPHLTAHQHDPASNHEAHNSSHQANHYTEDTQFTLPVHHTEPLITLSNILSPTLRGPSCNPEPFSESISPTYPPSEYSDPSEPPVSSKHQALPAAYHRVLPNIRRVIAQHGNQARVEYYPQWISRVWLKNNTPAAIWEEWKGMKEDQDSVLTYAPLVGRGHTSLTRASMSTSLSNLGKKGKGKQIKGDWSDNDADEDNKKRVPRPWKVLRSEVCSDNDGIPYLTAMLSEIITRATQELSNRKIHHVLSSPVDFVPGSKRRAAQLMGRDEQNLEVNTFLRYLAKLSARERRKFEGVKVRWMGQIDPRVTTIKGRTHNVSAVAYTAPVSEGWKNPLEEINASDYALDSDEHSPSSSSITNEDQDDDDDIPQRTHYENLLHHKSLLLPLLHACPWLLTPTSHFTSLCWLLLPRRNLTHTFRSLGIGLASDWHTYTRELYLCRYSEVVGDRRGWHDLMETSLWLNRWFKELRIGEEGVRDVWETDSEADSEEEDGKYVSVGGMGRQVGEDEDKGKENGANTMPRGIKRAASEMEDTDAKVADRSRRISLSNTENDDNDNDNDEDYTDTQELFTSTEDEQDPPALTHHHHHHSKKPTPSHQTPTSRTTPHPHLPRKSASSKAPRRANTIDPDAISPGKKTKATVDKARRVAREKRNNLATTAVQREDAERDAALKQVVENFWVDWEARRARGAGSGGGEEEY</sequence>